<accession>A0A7W7DE19</accession>
<dbReference type="Pfam" id="PF12680">
    <property type="entry name" value="SnoaL_2"/>
    <property type="match status" value="1"/>
</dbReference>
<evidence type="ECO:0000313" key="2">
    <source>
        <dbReference type="EMBL" id="MBB4703668.1"/>
    </source>
</evidence>
<dbReference type="Gene3D" id="3.10.450.50">
    <property type="match status" value="1"/>
</dbReference>
<dbReference type="SUPFAM" id="SSF54427">
    <property type="entry name" value="NTF2-like"/>
    <property type="match status" value="1"/>
</dbReference>
<protein>
    <recommendedName>
        <fullName evidence="1">SnoaL-like domain-containing protein</fullName>
    </recommendedName>
</protein>
<sequence length="122" mass="13352">MSDIEELVSQYIAVWNETDPAARRAGVARVWDAEGYYTDPLAAVEGHDAIDAMIAAVQAQFPGFAFRLAGTVDAHHDVARFGWRLGPRGDAESVMDGFDVVTLTEDGRIRHVYGFLDKVPTA</sequence>
<dbReference type="InterPro" id="IPR032710">
    <property type="entry name" value="NTF2-like_dom_sf"/>
</dbReference>
<organism evidence="2 3">
    <name type="scientific">Sphaerisporangium siamense</name>
    <dbReference type="NCBI Taxonomy" id="795645"/>
    <lineage>
        <taxon>Bacteria</taxon>
        <taxon>Bacillati</taxon>
        <taxon>Actinomycetota</taxon>
        <taxon>Actinomycetes</taxon>
        <taxon>Streptosporangiales</taxon>
        <taxon>Streptosporangiaceae</taxon>
        <taxon>Sphaerisporangium</taxon>
    </lineage>
</organism>
<name>A0A7W7DE19_9ACTN</name>
<proteinExistence type="predicted"/>
<dbReference type="EMBL" id="JACHND010000001">
    <property type="protein sequence ID" value="MBB4703668.1"/>
    <property type="molecule type" value="Genomic_DNA"/>
</dbReference>
<keyword evidence="3" id="KW-1185">Reference proteome</keyword>
<gene>
    <name evidence="2" type="ORF">BJ982_005212</name>
</gene>
<reference evidence="2 3" key="1">
    <citation type="submission" date="2020-08" db="EMBL/GenBank/DDBJ databases">
        <title>Sequencing the genomes of 1000 actinobacteria strains.</title>
        <authorList>
            <person name="Klenk H.-P."/>
        </authorList>
    </citation>
    <scope>NUCLEOTIDE SEQUENCE [LARGE SCALE GENOMIC DNA]</scope>
    <source>
        <strain evidence="2 3">DSM 45784</strain>
    </source>
</reference>
<feature type="domain" description="SnoaL-like" evidence="1">
    <location>
        <begin position="8"/>
        <end position="111"/>
    </location>
</feature>
<dbReference type="InterPro" id="IPR037401">
    <property type="entry name" value="SnoaL-like"/>
</dbReference>
<comment type="caution">
    <text evidence="2">The sequence shown here is derived from an EMBL/GenBank/DDBJ whole genome shotgun (WGS) entry which is preliminary data.</text>
</comment>
<dbReference type="Proteomes" id="UP000542210">
    <property type="component" value="Unassembled WGS sequence"/>
</dbReference>
<evidence type="ECO:0000259" key="1">
    <source>
        <dbReference type="Pfam" id="PF12680"/>
    </source>
</evidence>
<dbReference type="AlphaFoldDB" id="A0A7W7DE19"/>
<evidence type="ECO:0000313" key="3">
    <source>
        <dbReference type="Proteomes" id="UP000542210"/>
    </source>
</evidence>